<organism evidence="10 11">
    <name type="scientific">Chironomus riparius</name>
    <dbReference type="NCBI Taxonomy" id="315576"/>
    <lineage>
        <taxon>Eukaryota</taxon>
        <taxon>Metazoa</taxon>
        <taxon>Ecdysozoa</taxon>
        <taxon>Arthropoda</taxon>
        <taxon>Hexapoda</taxon>
        <taxon>Insecta</taxon>
        <taxon>Pterygota</taxon>
        <taxon>Neoptera</taxon>
        <taxon>Endopterygota</taxon>
        <taxon>Diptera</taxon>
        <taxon>Nematocera</taxon>
        <taxon>Chironomoidea</taxon>
        <taxon>Chironomidae</taxon>
        <taxon>Chironominae</taxon>
        <taxon>Chironomus</taxon>
    </lineage>
</organism>
<dbReference type="InterPro" id="IPR015517">
    <property type="entry name" value="dCMP_deaminase-rel"/>
</dbReference>
<dbReference type="EMBL" id="OU895878">
    <property type="protein sequence ID" value="CAG9804666.1"/>
    <property type="molecule type" value="Genomic_DNA"/>
</dbReference>
<evidence type="ECO:0000256" key="8">
    <source>
        <dbReference type="ARBA" id="ARBA00041763"/>
    </source>
</evidence>
<dbReference type="GO" id="GO:0005737">
    <property type="term" value="C:cytoplasm"/>
    <property type="evidence" value="ECO:0007669"/>
    <property type="project" value="TreeGrafter"/>
</dbReference>
<protein>
    <recommendedName>
        <fullName evidence="8">dCMP deaminase</fullName>
        <ecNumber evidence="7">3.5.4.12</ecNumber>
    </recommendedName>
    <alternativeName>
        <fullName evidence="8">dCMP deaminase</fullName>
    </alternativeName>
</protein>
<accession>A0A9N9RVR7</accession>
<keyword evidence="5" id="KW-0378">Hydrolase</keyword>
<dbReference type="PANTHER" id="PTHR11086:SF18">
    <property type="entry name" value="DEOXYCYTIDYLATE DEAMINASE"/>
    <property type="match status" value="1"/>
</dbReference>
<keyword evidence="4" id="KW-0545">Nucleotide biosynthesis</keyword>
<dbReference type="GO" id="GO:0008270">
    <property type="term" value="F:zinc ion binding"/>
    <property type="evidence" value="ECO:0007669"/>
    <property type="project" value="InterPro"/>
</dbReference>
<reference evidence="10" key="2">
    <citation type="submission" date="2022-10" db="EMBL/GenBank/DDBJ databases">
        <authorList>
            <consortium name="ENA_rothamsted_submissions"/>
            <consortium name="culmorum"/>
            <person name="King R."/>
        </authorList>
    </citation>
    <scope>NUCLEOTIDE SEQUENCE</scope>
</reference>
<evidence type="ECO:0000256" key="4">
    <source>
        <dbReference type="ARBA" id="ARBA00022727"/>
    </source>
</evidence>
<feature type="domain" description="CMP/dCMP-type deaminase" evidence="9">
    <location>
        <begin position="35"/>
        <end position="140"/>
    </location>
</feature>
<reference evidence="10" key="1">
    <citation type="submission" date="2022-01" db="EMBL/GenBank/DDBJ databases">
        <authorList>
            <person name="King R."/>
        </authorList>
    </citation>
    <scope>NUCLEOTIDE SEQUENCE</scope>
</reference>
<keyword evidence="3" id="KW-0479">Metal-binding</keyword>
<dbReference type="OrthoDB" id="6710946at2759"/>
<evidence type="ECO:0000256" key="3">
    <source>
        <dbReference type="ARBA" id="ARBA00022723"/>
    </source>
</evidence>
<dbReference type="GO" id="GO:0004132">
    <property type="term" value="F:dCMP deaminase activity"/>
    <property type="evidence" value="ECO:0007669"/>
    <property type="project" value="UniProtKB-EC"/>
</dbReference>
<keyword evidence="6" id="KW-0862">Zinc</keyword>
<evidence type="ECO:0000256" key="1">
    <source>
        <dbReference type="ARBA" id="ARBA00001947"/>
    </source>
</evidence>
<dbReference type="SUPFAM" id="SSF53927">
    <property type="entry name" value="Cytidine deaminase-like"/>
    <property type="match status" value="1"/>
</dbReference>
<dbReference type="InterPro" id="IPR002125">
    <property type="entry name" value="CMP_dCMP_dom"/>
</dbReference>
<dbReference type="Gene3D" id="3.40.140.10">
    <property type="entry name" value="Cytidine Deaminase, domain 2"/>
    <property type="match status" value="1"/>
</dbReference>
<dbReference type="PROSITE" id="PS00903">
    <property type="entry name" value="CYT_DCMP_DEAMINASES_1"/>
    <property type="match status" value="1"/>
</dbReference>
<dbReference type="InterPro" id="IPR016193">
    <property type="entry name" value="Cytidine_deaminase-like"/>
</dbReference>
<proteinExistence type="inferred from homology"/>
<dbReference type="Proteomes" id="UP001153620">
    <property type="component" value="Chromosome 2"/>
</dbReference>
<evidence type="ECO:0000313" key="11">
    <source>
        <dbReference type="Proteomes" id="UP001153620"/>
    </source>
</evidence>
<comment type="similarity">
    <text evidence="2">Belongs to the cytidine and deoxycytidylate deaminase family.</text>
</comment>
<evidence type="ECO:0000256" key="6">
    <source>
        <dbReference type="ARBA" id="ARBA00022833"/>
    </source>
</evidence>
<dbReference type="InterPro" id="IPR035105">
    <property type="entry name" value="Deoxycytidylate_deaminase_dom"/>
</dbReference>
<dbReference type="InterPro" id="IPR016192">
    <property type="entry name" value="APOBEC/CMP_deaminase_Zn-bd"/>
</dbReference>
<keyword evidence="11" id="KW-1185">Reference proteome</keyword>
<comment type="cofactor">
    <cofactor evidence="1">
        <name>Zn(2+)</name>
        <dbReference type="ChEBI" id="CHEBI:29105"/>
    </cofactor>
</comment>
<gene>
    <name evidence="10" type="ORF">CHIRRI_LOCUS7548</name>
</gene>
<dbReference type="EC" id="3.5.4.12" evidence="7"/>
<evidence type="ECO:0000259" key="9">
    <source>
        <dbReference type="Pfam" id="PF00383"/>
    </source>
</evidence>
<evidence type="ECO:0000313" key="10">
    <source>
        <dbReference type="EMBL" id="CAG9804666.1"/>
    </source>
</evidence>
<dbReference type="AlphaFoldDB" id="A0A9N9RVR7"/>
<name>A0A9N9RVR7_9DIPT</name>
<dbReference type="CDD" id="cd01286">
    <property type="entry name" value="deoxycytidylate_deaminase"/>
    <property type="match status" value="1"/>
</dbReference>
<evidence type="ECO:0000256" key="2">
    <source>
        <dbReference type="ARBA" id="ARBA00006576"/>
    </source>
</evidence>
<sequence>MFFIFESFKLFKDFLQPAQCDEKIQKRENYLLKQELPMAIAMVVAQRSKDPHTQVGACIVDDNNHILGYGYNGHPSGANNDDQYSWDKKGKHKFVCHAERNAIDFRTASVKGATLFVTLYPCSECAKTILQNEIKRVVYLDKKDSDNIKLTDSTFMLENGLPEKPIQFWDYLQQNVEIKKTRRGFEIQNLNKIFMTKV</sequence>
<evidence type="ECO:0000256" key="7">
    <source>
        <dbReference type="ARBA" id="ARBA00038938"/>
    </source>
</evidence>
<evidence type="ECO:0000256" key="5">
    <source>
        <dbReference type="ARBA" id="ARBA00022801"/>
    </source>
</evidence>
<dbReference type="Pfam" id="PF00383">
    <property type="entry name" value="dCMP_cyt_deam_1"/>
    <property type="match status" value="1"/>
</dbReference>
<dbReference type="GO" id="GO:0009165">
    <property type="term" value="P:nucleotide biosynthetic process"/>
    <property type="evidence" value="ECO:0007669"/>
    <property type="project" value="UniProtKB-KW"/>
</dbReference>
<dbReference type="PANTHER" id="PTHR11086">
    <property type="entry name" value="DEOXYCYTIDYLATE DEAMINASE-RELATED"/>
    <property type="match status" value="1"/>
</dbReference>